<accession>A0A4Y2MBX7</accession>
<dbReference type="Proteomes" id="UP000499080">
    <property type="component" value="Unassembled WGS sequence"/>
</dbReference>
<feature type="transmembrane region" description="Helical" evidence="1">
    <location>
        <begin position="73"/>
        <end position="99"/>
    </location>
</feature>
<dbReference type="OrthoDB" id="6436326at2759"/>
<keyword evidence="3" id="KW-1185">Reference proteome</keyword>
<feature type="transmembrane region" description="Helical" evidence="1">
    <location>
        <begin position="105"/>
        <end position="128"/>
    </location>
</feature>
<organism evidence="2 3">
    <name type="scientific">Araneus ventricosus</name>
    <name type="common">Orbweaver spider</name>
    <name type="synonym">Epeira ventricosa</name>
    <dbReference type="NCBI Taxonomy" id="182803"/>
    <lineage>
        <taxon>Eukaryota</taxon>
        <taxon>Metazoa</taxon>
        <taxon>Ecdysozoa</taxon>
        <taxon>Arthropoda</taxon>
        <taxon>Chelicerata</taxon>
        <taxon>Arachnida</taxon>
        <taxon>Araneae</taxon>
        <taxon>Araneomorphae</taxon>
        <taxon>Entelegynae</taxon>
        <taxon>Araneoidea</taxon>
        <taxon>Araneidae</taxon>
        <taxon>Araneus</taxon>
    </lineage>
</organism>
<sequence length="242" mass="27842">MDGNFCSDDFLVLSFCLFIISCIWCGVAIHDIYSGQNEPYSSLLSSCSKVAIFFLVALSMLKHRSCGVTTSIALSTFWLTFSLCSIISYRSAFLAYFILKSEDASGVIFSLDMLFYPIIFIQLILSVFTDRKRFSSIEETNIMEEVSFLSYITHLWFMKLILKGRKKLLTVEDFFFSSIYLTAKTVYANFEKHWKYYMLPGKHPDMSLLWALVKAFWPWIVGVVLVDIFCAILLLLPPLLLE</sequence>
<keyword evidence="1" id="KW-1133">Transmembrane helix</keyword>
<evidence type="ECO:0000313" key="2">
    <source>
        <dbReference type="EMBL" id="GBN24628.1"/>
    </source>
</evidence>
<feature type="transmembrane region" description="Helical" evidence="1">
    <location>
        <begin position="168"/>
        <end position="190"/>
    </location>
</feature>
<feature type="transmembrane region" description="Helical" evidence="1">
    <location>
        <begin position="12"/>
        <end position="33"/>
    </location>
</feature>
<comment type="caution">
    <text evidence="2">The sequence shown here is derived from an EMBL/GenBank/DDBJ whole genome shotgun (WGS) entry which is preliminary data.</text>
</comment>
<dbReference type="EMBL" id="BGPR01007146">
    <property type="protein sequence ID" value="GBN24628.1"/>
    <property type="molecule type" value="Genomic_DNA"/>
</dbReference>
<proteinExistence type="predicted"/>
<dbReference type="AlphaFoldDB" id="A0A4Y2MBX7"/>
<evidence type="ECO:0000256" key="1">
    <source>
        <dbReference type="SAM" id="Phobius"/>
    </source>
</evidence>
<protein>
    <submittedName>
        <fullName evidence="2">Uncharacterized protein</fullName>
    </submittedName>
</protein>
<name>A0A4Y2MBX7_ARAVE</name>
<gene>
    <name evidence="2" type="ORF">AVEN_211164_1</name>
</gene>
<reference evidence="2 3" key="1">
    <citation type="journal article" date="2019" name="Sci. Rep.">
        <title>Orb-weaving spider Araneus ventricosus genome elucidates the spidroin gene catalogue.</title>
        <authorList>
            <person name="Kono N."/>
            <person name="Nakamura H."/>
            <person name="Ohtoshi R."/>
            <person name="Moran D.A.P."/>
            <person name="Shinohara A."/>
            <person name="Yoshida Y."/>
            <person name="Fujiwara M."/>
            <person name="Mori M."/>
            <person name="Tomita M."/>
            <person name="Arakawa K."/>
        </authorList>
    </citation>
    <scope>NUCLEOTIDE SEQUENCE [LARGE SCALE GENOMIC DNA]</scope>
</reference>
<keyword evidence="1" id="KW-0472">Membrane</keyword>
<feature type="transmembrane region" description="Helical" evidence="1">
    <location>
        <begin position="216"/>
        <end position="236"/>
    </location>
</feature>
<feature type="transmembrane region" description="Helical" evidence="1">
    <location>
        <begin position="39"/>
        <end position="61"/>
    </location>
</feature>
<evidence type="ECO:0000313" key="3">
    <source>
        <dbReference type="Proteomes" id="UP000499080"/>
    </source>
</evidence>
<keyword evidence="1" id="KW-0812">Transmembrane</keyword>